<gene>
    <name evidence="1" type="primary">nqrC</name>
    <name evidence="1" type="ORF">E5990_01975</name>
</gene>
<evidence type="ECO:0000313" key="2">
    <source>
        <dbReference type="Proteomes" id="UP000305401"/>
    </source>
</evidence>
<dbReference type="Proteomes" id="UP000305401">
    <property type="component" value="Unassembled WGS sequence"/>
</dbReference>
<reference evidence="1" key="1">
    <citation type="submission" date="2019-04" db="EMBL/GenBank/DDBJ databases">
        <title>Microbes associate with the intestines of laboratory mice.</title>
        <authorList>
            <person name="Navarre W."/>
            <person name="Wong E."/>
            <person name="Huang K.C."/>
            <person name="Tropini C."/>
            <person name="Ng K."/>
            <person name="Yu B."/>
        </authorList>
    </citation>
    <scope>NUCLEOTIDE SEQUENCE</scope>
    <source>
        <strain evidence="1">NM86_A22</strain>
    </source>
</reference>
<dbReference type="EMBL" id="SSTG01000011">
    <property type="protein sequence ID" value="THG54737.1"/>
    <property type="molecule type" value="Genomic_DNA"/>
</dbReference>
<keyword evidence="2" id="KW-1185">Reference proteome</keyword>
<sequence>MNKQSNLYTIIYIVILVAVVGAALSITALSLKPLQTDNANADKMKQILASVHIVAENSDVKSTFNQYIKEQYIINPAGTATPGNAFEINVAQQVKLPIEKRQMPLYVCELQNGETKYIIPMYGGGLWGPIWGYVSIDANGSTVYGAYFAHQGETPGLGAEIEKPAFSTQFEGKNFFKDNRFQPISVLKAGTKPYAGEDYVDAISGGTITSKGVESMINNTITGYEKFLESVKSTKQQ</sequence>
<organism evidence="1 2">
    <name type="scientific">Muribaculum caecicola</name>
    <dbReference type="NCBI Taxonomy" id="3038144"/>
    <lineage>
        <taxon>Bacteria</taxon>
        <taxon>Pseudomonadati</taxon>
        <taxon>Bacteroidota</taxon>
        <taxon>Bacteroidia</taxon>
        <taxon>Bacteroidales</taxon>
        <taxon>Muribaculaceae</taxon>
        <taxon>Muribaculum</taxon>
    </lineage>
</organism>
<name>A0AC61S7J3_9BACT</name>
<evidence type="ECO:0000313" key="1">
    <source>
        <dbReference type="EMBL" id="THG54737.1"/>
    </source>
</evidence>
<comment type="caution">
    <text evidence="1">The sequence shown here is derived from an EMBL/GenBank/DDBJ whole genome shotgun (WGS) entry which is preliminary data.</text>
</comment>
<accession>A0AC61S7J3</accession>
<protein>
    <submittedName>
        <fullName evidence="1">NADH:ubiquinone reductase (Na(+)-transporting) subunit C</fullName>
    </submittedName>
</protein>
<proteinExistence type="predicted"/>